<evidence type="ECO:0000313" key="3">
    <source>
        <dbReference type="Proteomes" id="UP001269375"/>
    </source>
</evidence>
<evidence type="ECO:0000256" key="1">
    <source>
        <dbReference type="SAM" id="Phobius"/>
    </source>
</evidence>
<reference evidence="2 3" key="1">
    <citation type="submission" date="2023-04" db="EMBL/GenBank/DDBJ databases">
        <title>A long-awaited taxogenomic arrangement of the family Halomonadaceae.</title>
        <authorList>
            <person name="De La Haba R."/>
            <person name="Chuvochina M."/>
            <person name="Wittouck S."/>
            <person name="Arahal D.R."/>
            <person name="Sanchez-Porro C."/>
            <person name="Hugenholtz P."/>
            <person name="Ventosa A."/>
        </authorList>
    </citation>
    <scope>NUCLEOTIDE SEQUENCE [LARGE SCALE GENOMIC DNA]</scope>
    <source>
        <strain evidence="2 3">DSM 22428</strain>
    </source>
</reference>
<keyword evidence="1" id="KW-1133">Transmembrane helix</keyword>
<sequence length="193" mass="23086">MKIKNLFKRFQSKKQRFRDFKQEEFEELDLSKYVYPHFNSDEEASGPRVYAYHSTFLMRHEQFGALKQIVTENGFDLTDHDFDTPIVNRNNKAMALMWRNEFAGLMVVLITNCVALIDQVYRMRPMPPLPQNSFPDLDPDDYPGSLQGNIEYWCDYHWHPYWQTLTQDEKAALPLTEGWREFTYWHCEPGAWD</sequence>
<keyword evidence="3" id="KW-1185">Reference proteome</keyword>
<protein>
    <submittedName>
        <fullName evidence="2">Uncharacterized protein</fullName>
    </submittedName>
</protein>
<accession>A0ABU1GZQ8</accession>
<feature type="transmembrane region" description="Helical" evidence="1">
    <location>
        <begin position="102"/>
        <end position="121"/>
    </location>
</feature>
<name>A0ABU1GZQ8_9GAMM</name>
<gene>
    <name evidence="2" type="ORF">QC825_14810</name>
</gene>
<dbReference type="Proteomes" id="UP001269375">
    <property type="component" value="Unassembled WGS sequence"/>
</dbReference>
<keyword evidence="1" id="KW-0812">Transmembrane</keyword>
<dbReference type="EMBL" id="JARWAO010000011">
    <property type="protein sequence ID" value="MDR5897340.1"/>
    <property type="molecule type" value="Genomic_DNA"/>
</dbReference>
<dbReference type="RefSeq" id="WP_251594994.1">
    <property type="nucleotide sequence ID" value="NZ_JAMLJI010000004.1"/>
</dbReference>
<comment type="caution">
    <text evidence="2">The sequence shown here is derived from an EMBL/GenBank/DDBJ whole genome shotgun (WGS) entry which is preliminary data.</text>
</comment>
<keyword evidence="1" id="KW-0472">Membrane</keyword>
<evidence type="ECO:0000313" key="2">
    <source>
        <dbReference type="EMBL" id="MDR5897340.1"/>
    </source>
</evidence>
<proteinExistence type="predicted"/>
<organism evidence="2 3">
    <name type="scientific">Larsenimonas suaedae</name>
    <dbReference type="NCBI Taxonomy" id="1851019"/>
    <lineage>
        <taxon>Bacteria</taxon>
        <taxon>Pseudomonadati</taxon>
        <taxon>Pseudomonadota</taxon>
        <taxon>Gammaproteobacteria</taxon>
        <taxon>Oceanospirillales</taxon>
        <taxon>Halomonadaceae</taxon>
        <taxon>Larsenimonas</taxon>
    </lineage>
</organism>